<reference evidence="2" key="2">
    <citation type="journal article" date="2024" name="Plant">
        <title>Genomic evolution and insights into agronomic trait innovations of Sesamum species.</title>
        <authorList>
            <person name="Miao H."/>
            <person name="Wang L."/>
            <person name="Qu L."/>
            <person name="Liu H."/>
            <person name="Sun Y."/>
            <person name="Le M."/>
            <person name="Wang Q."/>
            <person name="Wei S."/>
            <person name="Zheng Y."/>
            <person name="Lin W."/>
            <person name="Duan Y."/>
            <person name="Cao H."/>
            <person name="Xiong S."/>
            <person name="Wang X."/>
            <person name="Wei L."/>
            <person name="Li C."/>
            <person name="Ma Q."/>
            <person name="Ju M."/>
            <person name="Zhao R."/>
            <person name="Li G."/>
            <person name="Mu C."/>
            <person name="Tian Q."/>
            <person name="Mei H."/>
            <person name="Zhang T."/>
            <person name="Gao T."/>
            <person name="Zhang H."/>
        </authorList>
    </citation>
    <scope>NUCLEOTIDE SEQUENCE</scope>
    <source>
        <strain evidence="2">G02</strain>
    </source>
</reference>
<dbReference type="AlphaFoldDB" id="A0AAW2V4D9"/>
<comment type="caution">
    <text evidence="2">The sequence shown here is derived from an EMBL/GenBank/DDBJ whole genome shotgun (WGS) entry which is preliminary data.</text>
</comment>
<sequence>MGGQWGEGSGTAGGGEWTVGDWGRRGRGGSAWEGDGQRGWEGGWAHGGRWCGEGSGHRENEGRGKGRGDAWREMGSAAAVGGERRKMTIYIYINK</sequence>
<feature type="compositionally biased region" description="Gly residues" evidence="1">
    <location>
        <begin position="37"/>
        <end position="54"/>
    </location>
</feature>
<proteinExistence type="predicted"/>
<name>A0AAW2V4D9_SESRA</name>
<reference evidence="2" key="1">
    <citation type="submission" date="2020-06" db="EMBL/GenBank/DDBJ databases">
        <authorList>
            <person name="Li T."/>
            <person name="Hu X."/>
            <person name="Zhang T."/>
            <person name="Song X."/>
            <person name="Zhang H."/>
            <person name="Dai N."/>
            <person name="Sheng W."/>
            <person name="Hou X."/>
            <person name="Wei L."/>
        </authorList>
    </citation>
    <scope>NUCLEOTIDE SEQUENCE</scope>
    <source>
        <strain evidence="2">G02</strain>
        <tissue evidence="2">Leaf</tissue>
    </source>
</reference>
<dbReference type="EMBL" id="JACGWJ010000004">
    <property type="protein sequence ID" value="KAL0423211.1"/>
    <property type="molecule type" value="Genomic_DNA"/>
</dbReference>
<feature type="compositionally biased region" description="Basic and acidic residues" evidence="1">
    <location>
        <begin position="55"/>
        <end position="69"/>
    </location>
</feature>
<protein>
    <submittedName>
        <fullName evidence="2">Uncharacterized protein</fullName>
    </submittedName>
</protein>
<feature type="compositionally biased region" description="Gly residues" evidence="1">
    <location>
        <begin position="1"/>
        <end position="17"/>
    </location>
</feature>
<evidence type="ECO:0000256" key="1">
    <source>
        <dbReference type="SAM" id="MobiDB-lite"/>
    </source>
</evidence>
<gene>
    <name evidence="2" type="ORF">Sradi_0855900</name>
</gene>
<feature type="region of interest" description="Disordered" evidence="1">
    <location>
        <begin position="1"/>
        <end position="69"/>
    </location>
</feature>
<evidence type="ECO:0000313" key="2">
    <source>
        <dbReference type="EMBL" id="KAL0423211.1"/>
    </source>
</evidence>
<organism evidence="2">
    <name type="scientific">Sesamum radiatum</name>
    <name type="common">Black benniseed</name>
    <dbReference type="NCBI Taxonomy" id="300843"/>
    <lineage>
        <taxon>Eukaryota</taxon>
        <taxon>Viridiplantae</taxon>
        <taxon>Streptophyta</taxon>
        <taxon>Embryophyta</taxon>
        <taxon>Tracheophyta</taxon>
        <taxon>Spermatophyta</taxon>
        <taxon>Magnoliopsida</taxon>
        <taxon>eudicotyledons</taxon>
        <taxon>Gunneridae</taxon>
        <taxon>Pentapetalae</taxon>
        <taxon>asterids</taxon>
        <taxon>lamiids</taxon>
        <taxon>Lamiales</taxon>
        <taxon>Pedaliaceae</taxon>
        <taxon>Sesamum</taxon>
    </lineage>
</organism>
<accession>A0AAW2V4D9</accession>